<dbReference type="GO" id="GO:0015099">
    <property type="term" value="F:nickel cation transmembrane transporter activity"/>
    <property type="evidence" value="ECO:0007669"/>
    <property type="project" value="UniProtKB-UniRule"/>
</dbReference>
<dbReference type="RefSeq" id="WP_141788116.1">
    <property type="nucleotide sequence ID" value="NZ_BAAAKX010000021.1"/>
</dbReference>
<name>A0A542ZIL1_9MICO</name>
<dbReference type="EMBL" id="VFOQ01000001">
    <property type="protein sequence ID" value="TQL60183.1"/>
    <property type="molecule type" value="Genomic_DNA"/>
</dbReference>
<feature type="transmembrane region" description="Helical" evidence="8">
    <location>
        <begin position="92"/>
        <end position="115"/>
    </location>
</feature>
<organism evidence="9 10">
    <name type="scientific">Oryzihumus leptocrescens</name>
    <dbReference type="NCBI Taxonomy" id="297536"/>
    <lineage>
        <taxon>Bacteria</taxon>
        <taxon>Bacillati</taxon>
        <taxon>Actinomycetota</taxon>
        <taxon>Actinomycetes</taxon>
        <taxon>Micrococcales</taxon>
        <taxon>Intrasporangiaceae</taxon>
        <taxon>Oryzihumus</taxon>
    </lineage>
</organism>
<dbReference type="InterPro" id="IPR004688">
    <property type="entry name" value="Ni/Co_transpt"/>
</dbReference>
<evidence type="ECO:0000256" key="5">
    <source>
        <dbReference type="ARBA" id="ARBA00022692"/>
    </source>
</evidence>
<dbReference type="Pfam" id="PF03824">
    <property type="entry name" value="NicO"/>
    <property type="match status" value="1"/>
</dbReference>
<keyword evidence="10" id="KW-1185">Reference proteome</keyword>
<dbReference type="GO" id="GO:0005886">
    <property type="term" value="C:plasma membrane"/>
    <property type="evidence" value="ECO:0007669"/>
    <property type="project" value="UniProtKB-SubCell"/>
</dbReference>
<dbReference type="PANTHER" id="PTHR31611:SF0">
    <property type="entry name" value="HIGH-AFFINITY NICKEL TRANSPORT PROTEIN NIC1"/>
    <property type="match status" value="1"/>
</dbReference>
<feature type="transmembrane region" description="Helical" evidence="8">
    <location>
        <begin position="237"/>
        <end position="257"/>
    </location>
</feature>
<dbReference type="Proteomes" id="UP000319514">
    <property type="component" value="Unassembled WGS sequence"/>
</dbReference>
<feature type="transmembrane region" description="Helical" evidence="8">
    <location>
        <begin position="135"/>
        <end position="155"/>
    </location>
</feature>
<evidence type="ECO:0000256" key="2">
    <source>
        <dbReference type="ARBA" id="ARBA00010892"/>
    </source>
</evidence>
<evidence type="ECO:0000313" key="9">
    <source>
        <dbReference type="EMBL" id="TQL60183.1"/>
    </source>
</evidence>
<reference evidence="9 10" key="1">
    <citation type="submission" date="2019-06" db="EMBL/GenBank/DDBJ databases">
        <title>Sequencing the genomes of 1000 actinobacteria strains.</title>
        <authorList>
            <person name="Klenk H.-P."/>
        </authorList>
    </citation>
    <scope>NUCLEOTIDE SEQUENCE [LARGE SCALE GENOMIC DNA]</scope>
    <source>
        <strain evidence="9 10">DSM 18082</strain>
    </source>
</reference>
<feature type="transmembrane region" description="Helical" evidence="8">
    <location>
        <begin position="324"/>
        <end position="344"/>
    </location>
</feature>
<gene>
    <name evidence="9" type="ORF">FB474_1566</name>
</gene>
<feature type="transmembrane region" description="Helical" evidence="8">
    <location>
        <begin position="277"/>
        <end position="304"/>
    </location>
</feature>
<dbReference type="PANTHER" id="PTHR31611">
    <property type="entry name" value="HIGH-AFFINITY NICKEL TRANSPORT PROTEIN NIC1"/>
    <property type="match status" value="1"/>
</dbReference>
<feature type="transmembrane region" description="Helical" evidence="8">
    <location>
        <begin position="201"/>
        <end position="225"/>
    </location>
</feature>
<evidence type="ECO:0000256" key="4">
    <source>
        <dbReference type="ARBA" id="ARBA00022596"/>
    </source>
</evidence>
<dbReference type="InterPro" id="IPR011541">
    <property type="entry name" value="Ni/Co_transpt_high_affinity"/>
</dbReference>
<proteinExistence type="inferred from homology"/>
<keyword evidence="4" id="KW-0533">Nickel</keyword>
<evidence type="ECO:0000256" key="8">
    <source>
        <dbReference type="RuleBase" id="RU362101"/>
    </source>
</evidence>
<evidence type="ECO:0000256" key="7">
    <source>
        <dbReference type="ARBA" id="ARBA00023136"/>
    </source>
</evidence>
<dbReference type="GO" id="GO:0012505">
    <property type="term" value="C:endomembrane system"/>
    <property type="evidence" value="ECO:0007669"/>
    <property type="project" value="UniProtKB-SubCell"/>
</dbReference>
<accession>A0A542ZIL1</accession>
<sequence length="352" mass="36953">MSTLTDTPLAAGRWTREERWRLSGILGTIVALHVGGIALYLLHRGDTSAAGGLAGSGALAYVLGMRHAFDADHIAAIDDTTRVMLLRGRRPVGVGFFFAMGHSTVVVVLALLVAAAAGSISTSDVDAVRSVGGTVATVVAMVFLLVVASLNARVLRNLVGLWRRLRGGADTAAEVEDALLSRGFVTRILGGRRRGLIQHSWHMYPVGLLMGLGLETASEVTLLALSASTAAGGGASVLGVLSLPLLFAAGMSTFDTADSLVMTRLYSWSYRDPVRTLFFNIATTAVTVAVAAFIALVYLADALVQYAGQAWLAPFAAVSDDFELMGYVIAGIFATTWLGALAVWRLRGGDDA</sequence>
<comment type="caution">
    <text evidence="9">The sequence shown here is derived from an EMBL/GenBank/DDBJ whole genome shotgun (WGS) entry which is preliminary data.</text>
</comment>
<keyword evidence="3 8" id="KW-0813">Transport</keyword>
<keyword evidence="7 8" id="KW-0472">Membrane</keyword>
<comment type="subcellular location">
    <subcellularLocation>
        <location evidence="8">Cell membrane</location>
        <topology evidence="8">Multi-pass membrane protein</topology>
    </subcellularLocation>
    <subcellularLocation>
        <location evidence="1">Endomembrane system</location>
        <topology evidence="1">Multi-pass membrane protein</topology>
    </subcellularLocation>
</comment>
<evidence type="ECO:0000313" key="10">
    <source>
        <dbReference type="Proteomes" id="UP000319514"/>
    </source>
</evidence>
<keyword evidence="6 8" id="KW-1133">Transmembrane helix</keyword>
<keyword evidence="5 8" id="KW-0812">Transmembrane</keyword>
<dbReference type="AlphaFoldDB" id="A0A542ZIL1"/>
<evidence type="ECO:0000256" key="1">
    <source>
        <dbReference type="ARBA" id="ARBA00004127"/>
    </source>
</evidence>
<feature type="transmembrane region" description="Helical" evidence="8">
    <location>
        <begin position="20"/>
        <end position="42"/>
    </location>
</feature>
<evidence type="ECO:0000256" key="6">
    <source>
        <dbReference type="ARBA" id="ARBA00022989"/>
    </source>
</evidence>
<evidence type="ECO:0000256" key="3">
    <source>
        <dbReference type="ARBA" id="ARBA00022448"/>
    </source>
</evidence>
<dbReference type="OrthoDB" id="9776706at2"/>
<protein>
    <recommendedName>
        <fullName evidence="8">Nickel/cobalt efflux system</fullName>
    </recommendedName>
</protein>
<comment type="similarity">
    <text evidence="2 8">Belongs to the NiCoT transporter (TC 2.A.52) family.</text>
</comment>